<proteinExistence type="predicted"/>
<evidence type="ECO:0000313" key="4">
    <source>
        <dbReference type="Proteomes" id="UP000729402"/>
    </source>
</evidence>
<reference evidence="3" key="2">
    <citation type="submission" date="2021-02" db="EMBL/GenBank/DDBJ databases">
        <authorList>
            <person name="Kimball J.A."/>
            <person name="Haas M.W."/>
            <person name="Macchietto M."/>
            <person name="Kono T."/>
            <person name="Duquette J."/>
            <person name="Shao M."/>
        </authorList>
    </citation>
    <scope>NUCLEOTIDE SEQUENCE</scope>
    <source>
        <tissue evidence="3">Fresh leaf tissue</tissue>
    </source>
</reference>
<evidence type="ECO:0000313" key="3">
    <source>
        <dbReference type="EMBL" id="KAG8069635.1"/>
    </source>
</evidence>
<keyword evidence="4" id="KW-1185">Reference proteome</keyword>
<name>A0A8J5S795_ZIZPA</name>
<reference evidence="3" key="1">
    <citation type="journal article" date="2021" name="bioRxiv">
        <title>Whole Genome Assembly and Annotation of Northern Wild Rice, Zizania palustris L., Supports a Whole Genome Duplication in the Zizania Genus.</title>
        <authorList>
            <person name="Haas M."/>
            <person name="Kono T."/>
            <person name="Macchietto M."/>
            <person name="Millas R."/>
            <person name="McGilp L."/>
            <person name="Shao M."/>
            <person name="Duquette J."/>
            <person name="Hirsch C.N."/>
            <person name="Kimball J."/>
        </authorList>
    </citation>
    <scope>NUCLEOTIDE SEQUENCE</scope>
    <source>
        <tissue evidence="3">Fresh leaf tissue</tissue>
    </source>
</reference>
<dbReference type="Pfam" id="PF02458">
    <property type="entry name" value="Transferase"/>
    <property type="match status" value="1"/>
</dbReference>
<dbReference type="InterPro" id="IPR051504">
    <property type="entry name" value="Plant_metabolite_acyltrans"/>
</dbReference>
<sequence length="490" mass="53382">MSSKVRVLSVTHVLADQTICPAAAAPNAGGDVVKLSFFDTIFISLRPTQRLFFYEGPDLPPFPELVRSLQSSLATTLAVFPPLTGKLTYRPSSDDIVIDCSLVAVSPGVKFIEAEYEYNDSAGGVDMHRLATDDEHHPETFMQLVPELEVQCLPAPVLAVQVTKPATAASADSGGGSVVVAVGVSFHHVACDGQAFWQFMKAWSTASRKVSPAAMTTGVISLPSPTTFDRPSALYRHLNGDELARKFLRVVAPSLPLVDYQSPVPDVTRQRRKTFLLRPNQIESLKQQIMLARTSDVQGAMAAPTTYVAVLSLVWTSLVRAKFTSDTSGDAYFQFPADCRRRLRPPVDDGYFGNCIKVCQAKALVADLCAGGDRRHLGHAAAALQKAIREQLVGDDLLADIERWRHAIEVNVPEERVALAASSHRFMAYETDFGWGAPRRVELVSVYRMELVALVAASAGGVQVSMALDGAHMDAFECYFLQALTALHQY</sequence>
<comment type="caution">
    <text evidence="3">The sequence shown here is derived from an EMBL/GenBank/DDBJ whole genome shotgun (WGS) entry which is preliminary data.</text>
</comment>
<dbReference type="OrthoDB" id="1862401at2759"/>
<accession>A0A8J5S795</accession>
<organism evidence="3 4">
    <name type="scientific">Zizania palustris</name>
    <name type="common">Northern wild rice</name>
    <dbReference type="NCBI Taxonomy" id="103762"/>
    <lineage>
        <taxon>Eukaryota</taxon>
        <taxon>Viridiplantae</taxon>
        <taxon>Streptophyta</taxon>
        <taxon>Embryophyta</taxon>
        <taxon>Tracheophyta</taxon>
        <taxon>Spermatophyta</taxon>
        <taxon>Magnoliopsida</taxon>
        <taxon>Liliopsida</taxon>
        <taxon>Poales</taxon>
        <taxon>Poaceae</taxon>
        <taxon>BOP clade</taxon>
        <taxon>Oryzoideae</taxon>
        <taxon>Oryzeae</taxon>
        <taxon>Zizaniinae</taxon>
        <taxon>Zizania</taxon>
    </lineage>
</organism>
<dbReference type="GO" id="GO:0016747">
    <property type="term" value="F:acyltransferase activity, transferring groups other than amino-acyl groups"/>
    <property type="evidence" value="ECO:0007669"/>
    <property type="project" value="UniProtKB-ARBA"/>
</dbReference>
<dbReference type="PANTHER" id="PTHR31625">
    <property type="match status" value="1"/>
</dbReference>
<protein>
    <submittedName>
        <fullName evidence="3">Uncharacterized protein</fullName>
    </submittedName>
</protein>
<evidence type="ECO:0000256" key="1">
    <source>
        <dbReference type="ARBA" id="ARBA00022679"/>
    </source>
</evidence>
<gene>
    <name evidence="3" type="ORF">GUJ93_ZPchr0006g42957</name>
</gene>
<keyword evidence="1" id="KW-0808">Transferase</keyword>
<dbReference type="AlphaFoldDB" id="A0A8J5S795"/>
<evidence type="ECO:0000256" key="2">
    <source>
        <dbReference type="ARBA" id="ARBA00023315"/>
    </source>
</evidence>
<dbReference type="Proteomes" id="UP000729402">
    <property type="component" value="Unassembled WGS sequence"/>
</dbReference>
<keyword evidence="2" id="KW-0012">Acyltransferase</keyword>
<dbReference type="EMBL" id="JAAALK010000283">
    <property type="protein sequence ID" value="KAG8069635.1"/>
    <property type="molecule type" value="Genomic_DNA"/>
</dbReference>